<reference evidence="1 2" key="1">
    <citation type="submission" date="2019-03" db="EMBL/GenBank/DDBJ databases">
        <title>Genomic Encyclopedia of Type Strains, Phase III (KMG-III): the genomes of soil and plant-associated and newly described type strains.</title>
        <authorList>
            <person name="Whitman W."/>
        </authorList>
    </citation>
    <scope>NUCLEOTIDE SEQUENCE [LARGE SCALE GENOMIC DNA]</scope>
    <source>
        <strain evidence="1 2">LMG 29544</strain>
    </source>
</reference>
<protein>
    <submittedName>
        <fullName evidence="1">Uncharacterized protein</fullName>
    </submittedName>
</protein>
<dbReference type="Proteomes" id="UP000295509">
    <property type="component" value="Unassembled WGS sequence"/>
</dbReference>
<dbReference type="EMBL" id="SORE01000038">
    <property type="protein sequence ID" value="TDY37368.1"/>
    <property type="molecule type" value="Genomic_DNA"/>
</dbReference>
<evidence type="ECO:0000313" key="1">
    <source>
        <dbReference type="EMBL" id="TDY37368.1"/>
    </source>
</evidence>
<comment type="caution">
    <text evidence="1">The sequence shown here is derived from an EMBL/GenBank/DDBJ whole genome shotgun (WGS) entry which is preliminary data.</text>
</comment>
<sequence>MRAGIGASIRCRSSPNRRALPATGPVLFDVPACAKLRFGRVWPGTDANHASLTADARASANSTGNWRALWHCMIWLCDDR</sequence>
<name>A0A4R8L5R6_9BURK</name>
<keyword evidence="2" id="KW-1185">Reference proteome</keyword>
<evidence type="ECO:0000313" key="2">
    <source>
        <dbReference type="Proteomes" id="UP000295509"/>
    </source>
</evidence>
<dbReference type="AlphaFoldDB" id="A0A4R8L5R6"/>
<proteinExistence type="predicted"/>
<gene>
    <name evidence="1" type="ORF">BX592_13811</name>
</gene>
<accession>A0A4R8L5R6</accession>
<organism evidence="1 2">
    <name type="scientific">Paraburkholderia rhizosphaerae</name>
    <dbReference type="NCBI Taxonomy" id="480658"/>
    <lineage>
        <taxon>Bacteria</taxon>
        <taxon>Pseudomonadati</taxon>
        <taxon>Pseudomonadota</taxon>
        <taxon>Betaproteobacteria</taxon>
        <taxon>Burkholderiales</taxon>
        <taxon>Burkholderiaceae</taxon>
        <taxon>Paraburkholderia</taxon>
    </lineage>
</organism>